<dbReference type="EMBL" id="JAKKDV010000002">
    <property type="protein sequence ID" value="MCF7560010.1"/>
    <property type="molecule type" value="Genomic_DNA"/>
</dbReference>
<comment type="caution">
    <text evidence="2">The sequence shown here is derived from an EMBL/GenBank/DDBJ whole genome shotgun (WGS) entry which is preliminary data.</text>
</comment>
<accession>A0ABS9IHA8</accession>
<evidence type="ECO:0000313" key="2">
    <source>
        <dbReference type="EMBL" id="MCF7560010.1"/>
    </source>
</evidence>
<feature type="compositionally biased region" description="Low complexity" evidence="1">
    <location>
        <begin position="420"/>
        <end position="431"/>
    </location>
</feature>
<dbReference type="Pfam" id="PF11751">
    <property type="entry name" value="PorP_SprF"/>
    <property type="match status" value="1"/>
</dbReference>
<evidence type="ECO:0000313" key="3">
    <source>
        <dbReference type="Proteomes" id="UP001200022"/>
    </source>
</evidence>
<dbReference type="RefSeq" id="WP_237230695.1">
    <property type="nucleotide sequence ID" value="NZ_JAKKDV010000002.1"/>
</dbReference>
<evidence type="ECO:0000256" key="1">
    <source>
        <dbReference type="SAM" id="MobiDB-lite"/>
    </source>
</evidence>
<keyword evidence="3" id="KW-1185">Reference proteome</keyword>
<feature type="region of interest" description="Disordered" evidence="1">
    <location>
        <begin position="412"/>
        <end position="435"/>
    </location>
</feature>
<proteinExistence type="predicted"/>
<dbReference type="CDD" id="cd22265">
    <property type="entry name" value="UDM1_RNF168"/>
    <property type="match status" value="1"/>
</dbReference>
<protein>
    <submittedName>
        <fullName evidence="2">PorP/SprF family type IX secretion system membrane protein</fullName>
    </submittedName>
</protein>
<dbReference type="InterPro" id="IPR019861">
    <property type="entry name" value="PorP/SprF_Bacteroidetes"/>
</dbReference>
<sequence length="765" mass="86720">MKKYLLYIVLFFITIQQFHTQENGVVALDLPVRNSLKFNRYAINPTFSFVREQNRYISFTNKREWVQFDDAPQTYLFGYSGRFKENMGIGLGLFQQNYGVLTTFGGVVNFAYNVVLDNDQNLTFGTNLGVYKSGINEGKVITNFPDPSLQNIPSNTIITLNPGINYGTEFFDFGISINNVVSYNFTNSKMIEENPEQGIQGHVMYTGYMNSRGFFDESKFSTLIQSEFKKDKTIISGLIMVTVPKGIWAQVGYNTLYGASGGLGLNITSQIALEYNYEKAIGNLSSFGNSHEIALAYKFKNRYRYNYSGDDDEQALLIQDKRPTVSARRPINKPKTTVDKKEADVVLNEVSADEQAKIEAENKAKEEAAAKLLAEEETQAKAAAEEQARIERENLEKAEAEAQRLAEEAQAKAAAEEQARQQQEAAQAQLEAENKAKAEAEAEAIRLAEETRVREEAEKRIDTVQLDGVLVPIARDREALVMESLTKLTNNSKIEQQNLLNRLRDAVDIRQQDLNDLKEENDLSEQGIYKAPKPFKSVTAENAILESLKVEIDDVIKSQNDKITELERLYNERLKNVSDKEDDVNAYYLNAIQSLKSEQLQALQTKENLLSTLETIKVATEFERKRRIKRAAYDNEEVRYAKDRAALNVIKQNTTVQSVPYEIEDFDFGEERNTNNIQIVNDVSNADSGYYLVLAVHSDVAKRDDFLTKAVASGKANIDFFFDVKTSKYYIYYQKFDDVESASRALQSKSNNPLDSQMSMVKIEN</sequence>
<name>A0ABS9IHA8_9FLAO</name>
<gene>
    <name evidence="2" type="ORF">L3X39_05120</name>
</gene>
<dbReference type="Proteomes" id="UP001200022">
    <property type="component" value="Unassembled WGS sequence"/>
</dbReference>
<organism evidence="2 3">
    <name type="scientific">Flaviramulus multivorans</name>
    <dbReference type="NCBI Taxonomy" id="1304750"/>
    <lineage>
        <taxon>Bacteria</taxon>
        <taxon>Pseudomonadati</taxon>
        <taxon>Bacteroidota</taxon>
        <taxon>Flavobacteriia</taxon>
        <taxon>Flavobacteriales</taxon>
        <taxon>Flavobacteriaceae</taxon>
        <taxon>Flaviramulus</taxon>
    </lineage>
</organism>
<dbReference type="NCBIfam" id="TIGR03519">
    <property type="entry name" value="T9SS_PorP_fam"/>
    <property type="match status" value="1"/>
</dbReference>
<reference evidence="2 3" key="1">
    <citation type="submission" date="2022-01" db="EMBL/GenBank/DDBJ databases">
        <title>Draft genome sequence of Sabulilitoribacter multivorans KCTC 32326.</title>
        <authorList>
            <person name="Oh J.-S."/>
        </authorList>
    </citation>
    <scope>NUCLEOTIDE SEQUENCE [LARGE SCALE GENOMIC DNA]</scope>
    <source>
        <strain evidence="2 3">M-M16</strain>
    </source>
</reference>